<dbReference type="OrthoDB" id="9782855at2"/>
<dbReference type="InterPro" id="IPR003333">
    <property type="entry name" value="CMAS"/>
</dbReference>
<dbReference type="Gene3D" id="3.40.50.150">
    <property type="entry name" value="Vaccinia Virus protein VP39"/>
    <property type="match status" value="1"/>
</dbReference>
<dbReference type="CDD" id="cd02440">
    <property type="entry name" value="AdoMet_MTases"/>
    <property type="match status" value="1"/>
</dbReference>
<organism evidence="6 7">
    <name type="scientific">Zavarzinia aquatilis</name>
    <dbReference type="NCBI Taxonomy" id="2211142"/>
    <lineage>
        <taxon>Bacteria</taxon>
        <taxon>Pseudomonadati</taxon>
        <taxon>Pseudomonadota</taxon>
        <taxon>Alphaproteobacteria</taxon>
        <taxon>Rhodospirillales</taxon>
        <taxon>Zavarziniaceae</taxon>
        <taxon>Zavarzinia</taxon>
    </lineage>
</organism>
<evidence type="ECO:0000313" key="6">
    <source>
        <dbReference type="EMBL" id="PWR24745.1"/>
    </source>
</evidence>
<keyword evidence="4" id="KW-0949">S-adenosyl-L-methionine</keyword>
<dbReference type="Pfam" id="PF02353">
    <property type="entry name" value="CMAS"/>
    <property type="match status" value="1"/>
</dbReference>
<comment type="similarity">
    <text evidence="1">Belongs to the CFA/CMAS family.</text>
</comment>
<dbReference type="Proteomes" id="UP000245461">
    <property type="component" value="Unassembled WGS sequence"/>
</dbReference>
<keyword evidence="2 6" id="KW-0489">Methyltransferase</keyword>
<proteinExistence type="inferred from homology"/>
<evidence type="ECO:0000256" key="3">
    <source>
        <dbReference type="ARBA" id="ARBA00022679"/>
    </source>
</evidence>
<evidence type="ECO:0000256" key="5">
    <source>
        <dbReference type="ARBA" id="ARBA00023098"/>
    </source>
</evidence>
<dbReference type="EMBL" id="QGLE01000003">
    <property type="protein sequence ID" value="PWR24745.1"/>
    <property type="molecule type" value="Genomic_DNA"/>
</dbReference>
<evidence type="ECO:0000256" key="4">
    <source>
        <dbReference type="ARBA" id="ARBA00022691"/>
    </source>
</evidence>
<dbReference type="PANTHER" id="PTHR43667:SF1">
    <property type="entry name" value="CYCLOPROPANE-FATTY-ACYL-PHOSPHOLIPID SYNTHASE"/>
    <property type="match status" value="1"/>
</dbReference>
<dbReference type="GO" id="GO:0008168">
    <property type="term" value="F:methyltransferase activity"/>
    <property type="evidence" value="ECO:0007669"/>
    <property type="project" value="UniProtKB-KW"/>
</dbReference>
<comment type="caution">
    <text evidence="6">The sequence shown here is derived from an EMBL/GenBank/DDBJ whole genome shotgun (WGS) entry which is preliminary data.</text>
</comment>
<reference evidence="6 7" key="1">
    <citation type="submission" date="2018-05" db="EMBL/GenBank/DDBJ databases">
        <title>Zavarzinia sp. HR-AS.</title>
        <authorList>
            <person name="Lee Y."/>
            <person name="Jeon C.O."/>
        </authorList>
    </citation>
    <scope>NUCLEOTIDE SEQUENCE [LARGE SCALE GENOMIC DNA]</scope>
    <source>
        <strain evidence="6 7">HR-AS</strain>
    </source>
</reference>
<dbReference type="AlphaFoldDB" id="A0A317EHQ3"/>
<dbReference type="PIRSF" id="PIRSF003085">
    <property type="entry name" value="CMAS"/>
    <property type="match status" value="1"/>
</dbReference>
<accession>A0A317EHQ3</accession>
<dbReference type="PANTHER" id="PTHR43667">
    <property type="entry name" value="CYCLOPROPANE-FATTY-ACYL-PHOSPHOLIPID SYNTHASE"/>
    <property type="match status" value="1"/>
</dbReference>
<evidence type="ECO:0000313" key="7">
    <source>
        <dbReference type="Proteomes" id="UP000245461"/>
    </source>
</evidence>
<dbReference type="GO" id="GO:0032259">
    <property type="term" value="P:methylation"/>
    <property type="evidence" value="ECO:0007669"/>
    <property type="project" value="UniProtKB-KW"/>
</dbReference>
<dbReference type="InterPro" id="IPR050723">
    <property type="entry name" value="CFA/CMAS"/>
</dbReference>
<evidence type="ECO:0000256" key="1">
    <source>
        <dbReference type="ARBA" id="ARBA00010815"/>
    </source>
</evidence>
<gene>
    <name evidence="6" type="ORF">DKG74_08080</name>
</gene>
<evidence type="ECO:0000256" key="2">
    <source>
        <dbReference type="ARBA" id="ARBA00022603"/>
    </source>
</evidence>
<dbReference type="GO" id="GO:0008610">
    <property type="term" value="P:lipid biosynthetic process"/>
    <property type="evidence" value="ECO:0007669"/>
    <property type="project" value="InterPro"/>
</dbReference>
<keyword evidence="3 6" id="KW-0808">Transferase</keyword>
<keyword evidence="7" id="KW-1185">Reference proteome</keyword>
<sequence>MSSSAEAKRLLAARQLFESVAQKLDGSIAVRLWDGSVIPLGPHADTRYQVVFDSAATIGRLLRKPTLENLVIHYAEGHVDLVGGDLIDFVEAAQKRRMKLKWRDLDKGTLARSLWALARAPGDLASRHVYGDDEAARVASDQRHNQDYIRFHYDISDDFYRLFLDPEMQYSCGYFTDWSNGIEQAQVDKLDHICRKLRLKPGERFLDVGCGWGGLIAHAVRHYGVIAHGVTLSTNQHDFATAKMRDLGIADKVTIELKDYRLLTGTYDKIASIGMYEHVGIANYPEYFGKLKSLLRPGGILLNHGITRRAKADKSRFRKIRPENRLILKYIFPGSELDHIGHSVESMEAAGFEVHDVEGLREHYAQTTRLWCQRLSARKDEAIALVGEAKYRLWVAYLAGVSFAFKNGTIRLFQTVATRHQKNAPLELPPTRGDLYR</sequence>
<dbReference type="SUPFAM" id="SSF53335">
    <property type="entry name" value="S-adenosyl-L-methionine-dependent methyltransferases"/>
    <property type="match status" value="1"/>
</dbReference>
<dbReference type="RefSeq" id="WP_109904480.1">
    <property type="nucleotide sequence ID" value="NZ_QGLE01000003.1"/>
</dbReference>
<protein>
    <submittedName>
        <fullName evidence="6">SAM-dependent methyltransferase</fullName>
    </submittedName>
</protein>
<keyword evidence="5" id="KW-0443">Lipid metabolism</keyword>
<name>A0A317EHQ3_9PROT</name>
<dbReference type="InterPro" id="IPR029063">
    <property type="entry name" value="SAM-dependent_MTases_sf"/>
</dbReference>